<dbReference type="GO" id="GO:0000160">
    <property type="term" value="P:phosphorelay signal transduction system"/>
    <property type="evidence" value="ECO:0007669"/>
    <property type="project" value="InterPro"/>
</dbReference>
<proteinExistence type="predicted"/>
<evidence type="ECO:0000256" key="1">
    <source>
        <dbReference type="ARBA" id="ARBA00022553"/>
    </source>
</evidence>
<keyword evidence="1" id="KW-0597">Phosphoprotein</keyword>
<dbReference type="CDD" id="cd06170">
    <property type="entry name" value="LuxR_C_like"/>
    <property type="match status" value="1"/>
</dbReference>
<dbReference type="InterPro" id="IPR011006">
    <property type="entry name" value="CheY-like_superfamily"/>
</dbReference>
<keyword evidence="4" id="KW-0804">Transcription</keyword>
<keyword evidence="3" id="KW-0238">DNA-binding</keyword>
<dbReference type="PROSITE" id="PS50110">
    <property type="entry name" value="RESPONSE_REGULATORY"/>
    <property type="match status" value="1"/>
</dbReference>
<dbReference type="SMART" id="SM00421">
    <property type="entry name" value="HTH_LUXR"/>
    <property type="match status" value="1"/>
</dbReference>
<organism evidence="5 6">
    <name type="scientific">Microbacterium oxydans</name>
    <dbReference type="NCBI Taxonomy" id="82380"/>
    <lineage>
        <taxon>Bacteria</taxon>
        <taxon>Bacillati</taxon>
        <taxon>Actinomycetota</taxon>
        <taxon>Actinomycetes</taxon>
        <taxon>Micrococcales</taxon>
        <taxon>Microbacteriaceae</taxon>
        <taxon>Microbacterium</taxon>
    </lineage>
</organism>
<dbReference type="CDD" id="cd17535">
    <property type="entry name" value="REC_NarL-like"/>
    <property type="match status" value="1"/>
</dbReference>
<name>A0A147DVT4_9MICO</name>
<dbReference type="InterPro" id="IPR001789">
    <property type="entry name" value="Sig_transdc_resp-reg_receiver"/>
</dbReference>
<accession>A0A147DVT4</accession>
<dbReference type="Proteomes" id="UP000274841">
    <property type="component" value="Chromosome"/>
</dbReference>
<evidence type="ECO:0000313" key="5">
    <source>
        <dbReference type="EMBL" id="AZS40486.1"/>
    </source>
</evidence>
<dbReference type="Gene3D" id="3.40.50.2300">
    <property type="match status" value="1"/>
</dbReference>
<protein>
    <submittedName>
        <fullName evidence="5">Response regulator protein VraR</fullName>
    </submittedName>
</protein>
<reference evidence="5 6" key="1">
    <citation type="submission" date="2018-08" db="EMBL/GenBank/DDBJ databases">
        <title>Microbacterium oxydans strain HG3.</title>
        <authorList>
            <person name="ORTET P."/>
        </authorList>
    </citation>
    <scope>NUCLEOTIDE SEQUENCE [LARGE SCALE GENOMIC DNA]</scope>
    <source>
        <strain evidence="5 6">HG3</strain>
    </source>
</reference>
<dbReference type="PROSITE" id="PS50043">
    <property type="entry name" value="HTH_LUXR_2"/>
    <property type="match status" value="1"/>
</dbReference>
<evidence type="ECO:0000256" key="3">
    <source>
        <dbReference type="ARBA" id="ARBA00023125"/>
    </source>
</evidence>
<dbReference type="SMART" id="SM00448">
    <property type="entry name" value="REC"/>
    <property type="match status" value="1"/>
</dbReference>
<dbReference type="SUPFAM" id="SSF52172">
    <property type="entry name" value="CheY-like"/>
    <property type="match status" value="1"/>
</dbReference>
<dbReference type="RefSeq" id="WP_046747172.1">
    <property type="nucleotide sequence ID" value="NZ_CP031422.1"/>
</dbReference>
<dbReference type="InterPro" id="IPR000792">
    <property type="entry name" value="Tscrpt_reg_LuxR_C"/>
</dbReference>
<dbReference type="GO" id="GO:0006355">
    <property type="term" value="P:regulation of DNA-templated transcription"/>
    <property type="evidence" value="ECO:0007669"/>
    <property type="project" value="InterPro"/>
</dbReference>
<gene>
    <name evidence="5" type="primary">vraR_2</name>
    <name evidence="5" type="ORF">CVS54_01820</name>
</gene>
<evidence type="ECO:0000313" key="6">
    <source>
        <dbReference type="Proteomes" id="UP000274841"/>
    </source>
</evidence>
<dbReference type="AlphaFoldDB" id="A0A147DVT4"/>
<evidence type="ECO:0000256" key="4">
    <source>
        <dbReference type="ARBA" id="ARBA00023163"/>
    </source>
</evidence>
<dbReference type="PANTHER" id="PTHR43214:SF24">
    <property type="entry name" value="TRANSCRIPTIONAL REGULATORY PROTEIN NARL-RELATED"/>
    <property type="match status" value="1"/>
</dbReference>
<dbReference type="InterPro" id="IPR039420">
    <property type="entry name" value="WalR-like"/>
</dbReference>
<dbReference type="KEGG" id="moy:CVS54_01820"/>
<dbReference type="Pfam" id="PF00072">
    <property type="entry name" value="Response_reg"/>
    <property type="match status" value="1"/>
</dbReference>
<dbReference type="STRING" id="82380.RS83_02937"/>
<dbReference type="PANTHER" id="PTHR43214">
    <property type="entry name" value="TWO-COMPONENT RESPONSE REGULATOR"/>
    <property type="match status" value="1"/>
</dbReference>
<dbReference type="Pfam" id="PF00196">
    <property type="entry name" value="GerE"/>
    <property type="match status" value="1"/>
</dbReference>
<dbReference type="InterPro" id="IPR058245">
    <property type="entry name" value="NreC/VraR/RcsB-like_REC"/>
</dbReference>
<dbReference type="GO" id="GO:0003677">
    <property type="term" value="F:DNA binding"/>
    <property type="evidence" value="ECO:0007669"/>
    <property type="project" value="UniProtKB-KW"/>
</dbReference>
<keyword evidence="2" id="KW-0805">Transcription regulation</keyword>
<evidence type="ECO:0000256" key="2">
    <source>
        <dbReference type="ARBA" id="ARBA00023015"/>
    </source>
</evidence>
<dbReference type="PRINTS" id="PR00038">
    <property type="entry name" value="HTHLUXR"/>
</dbReference>
<dbReference type="EMBL" id="CP031422">
    <property type="protein sequence ID" value="AZS40486.1"/>
    <property type="molecule type" value="Genomic_DNA"/>
</dbReference>
<sequence>MIRVLVVDDQPLVRQAVRDILIDGGVEVIGEAANGRDAVAQVRRSSPDVVVMDIRMPELDGIAATAQITGSSPSSATRVLILTTFEEDDYVVAALRAGASGFVGKGAEPEEIVDAVRVVHRGDALLSSAATRSLIERSVLPQLPRAEAWHDEPLRQLTDREREVLLLVARGDSNQDIAEALVISPHTAKTHVNRIMSKLQARDRAQLVIRAYESGVVIPGA</sequence>